<protein>
    <recommendedName>
        <fullName evidence="3">Aladin</fullName>
    </recommendedName>
</protein>
<dbReference type="Proteomes" id="UP000823749">
    <property type="component" value="Chromosome 3"/>
</dbReference>
<evidence type="ECO:0008006" key="3">
    <source>
        <dbReference type="Google" id="ProtNLM"/>
    </source>
</evidence>
<dbReference type="EMBL" id="JACTNZ010000003">
    <property type="protein sequence ID" value="KAG5556056.1"/>
    <property type="molecule type" value="Genomic_DNA"/>
</dbReference>
<organism evidence="1 2">
    <name type="scientific">Rhododendron griersonianum</name>
    <dbReference type="NCBI Taxonomy" id="479676"/>
    <lineage>
        <taxon>Eukaryota</taxon>
        <taxon>Viridiplantae</taxon>
        <taxon>Streptophyta</taxon>
        <taxon>Embryophyta</taxon>
        <taxon>Tracheophyta</taxon>
        <taxon>Spermatophyta</taxon>
        <taxon>Magnoliopsida</taxon>
        <taxon>eudicotyledons</taxon>
        <taxon>Gunneridae</taxon>
        <taxon>Pentapetalae</taxon>
        <taxon>asterids</taxon>
        <taxon>Ericales</taxon>
        <taxon>Ericaceae</taxon>
        <taxon>Ericoideae</taxon>
        <taxon>Rhodoreae</taxon>
        <taxon>Rhododendron</taxon>
    </lineage>
</organism>
<dbReference type="GO" id="GO:0006913">
    <property type="term" value="P:nucleocytoplasmic transport"/>
    <property type="evidence" value="ECO:0007669"/>
    <property type="project" value="TreeGrafter"/>
</dbReference>
<reference evidence="1" key="1">
    <citation type="submission" date="2020-08" db="EMBL/GenBank/DDBJ databases">
        <title>Plant Genome Project.</title>
        <authorList>
            <person name="Zhang R.-G."/>
        </authorList>
    </citation>
    <scope>NUCLEOTIDE SEQUENCE</scope>
    <source>
        <strain evidence="1">WSP0</strain>
        <tissue evidence="1">Leaf</tissue>
    </source>
</reference>
<proteinExistence type="predicted"/>
<dbReference type="Gene3D" id="2.130.10.10">
    <property type="entry name" value="YVTN repeat-like/Quinoprotein amine dehydrogenase"/>
    <property type="match status" value="1"/>
</dbReference>
<keyword evidence="2" id="KW-1185">Reference proteome</keyword>
<dbReference type="SMART" id="SM00320">
    <property type="entry name" value="WD40"/>
    <property type="match status" value="3"/>
</dbReference>
<dbReference type="GO" id="GO:0005643">
    <property type="term" value="C:nuclear pore"/>
    <property type="evidence" value="ECO:0007669"/>
    <property type="project" value="TreeGrafter"/>
</dbReference>
<dbReference type="InterPro" id="IPR045139">
    <property type="entry name" value="Aladin"/>
</dbReference>
<dbReference type="PANTHER" id="PTHR14494:SF0">
    <property type="entry name" value="ALADIN"/>
    <property type="match status" value="1"/>
</dbReference>
<evidence type="ECO:0000313" key="1">
    <source>
        <dbReference type="EMBL" id="KAG5556056.1"/>
    </source>
</evidence>
<dbReference type="Pfam" id="PF00400">
    <property type="entry name" value="WD40"/>
    <property type="match status" value="1"/>
</dbReference>
<name>A0AAV6KU08_9ERIC</name>
<dbReference type="PANTHER" id="PTHR14494">
    <property type="entry name" value="ALADIN/ADRACALIN/AAAS"/>
    <property type="match status" value="1"/>
</dbReference>
<accession>A0AAV6KU08</accession>
<dbReference type="SUPFAM" id="SSF82171">
    <property type="entry name" value="DPP6 N-terminal domain-like"/>
    <property type="match status" value="1"/>
</dbReference>
<dbReference type="AlphaFoldDB" id="A0AAV6KU08"/>
<dbReference type="FunFam" id="2.130.10.10:FF:000434">
    <property type="entry name" value="Aladin isoform A"/>
    <property type="match status" value="1"/>
</dbReference>
<gene>
    <name evidence="1" type="ORF">RHGRI_006621</name>
</gene>
<sequence length="288" mass="32382">MIMQFWQFWIFHSLSDLWRGKGIEWEEIGLGTPIRRGLGGISMLKWSPTGDYFFAAKFDGTFYLWETNTWTSEPWSSTSGFVTGATWDPDGRMILISFSDSSTLGSIHFASNPPSLDAHLLPVDLPEVKSLTHSRGIEKIAWDGSGERLAVSYKDGDELYKGLIAIYDVRRSKLISASLIGFIRGPGNNPRPVAFSFHDKFKQGPLLSVVGPLHCSLFTYSCLYSFVRFYVLEQRILLYLPSYISVACSALIQILEKERYRDGVCSSYIKILEVAVVCVSEHPFSDSG</sequence>
<dbReference type="InterPro" id="IPR015943">
    <property type="entry name" value="WD40/YVTN_repeat-like_dom_sf"/>
</dbReference>
<comment type="caution">
    <text evidence="1">The sequence shown here is derived from an EMBL/GenBank/DDBJ whole genome shotgun (WGS) entry which is preliminary data.</text>
</comment>
<dbReference type="InterPro" id="IPR001680">
    <property type="entry name" value="WD40_rpt"/>
</dbReference>
<evidence type="ECO:0000313" key="2">
    <source>
        <dbReference type="Proteomes" id="UP000823749"/>
    </source>
</evidence>